<dbReference type="SMART" id="SM00448">
    <property type="entry name" value="REC"/>
    <property type="match status" value="1"/>
</dbReference>
<protein>
    <recommendedName>
        <fullName evidence="3">Response regulatory domain-containing protein</fullName>
    </recommendedName>
</protein>
<evidence type="ECO:0000313" key="4">
    <source>
        <dbReference type="EMBL" id="PIQ85003.1"/>
    </source>
</evidence>
<dbReference type="Gene3D" id="3.40.50.2300">
    <property type="match status" value="1"/>
</dbReference>
<dbReference type="PROSITE" id="PS50110">
    <property type="entry name" value="RESPONSE_REGULATORY"/>
    <property type="match status" value="1"/>
</dbReference>
<dbReference type="PANTHER" id="PTHR44591:SF3">
    <property type="entry name" value="RESPONSE REGULATORY DOMAIN-CONTAINING PROTEIN"/>
    <property type="match status" value="1"/>
</dbReference>
<proteinExistence type="predicted"/>
<accession>A0A2H0LKS7</accession>
<feature type="domain" description="Response regulatory" evidence="3">
    <location>
        <begin position="3"/>
        <end position="119"/>
    </location>
</feature>
<dbReference type="PANTHER" id="PTHR44591">
    <property type="entry name" value="STRESS RESPONSE REGULATOR PROTEIN 1"/>
    <property type="match status" value="1"/>
</dbReference>
<evidence type="ECO:0000256" key="1">
    <source>
        <dbReference type="ARBA" id="ARBA00022553"/>
    </source>
</evidence>
<dbReference type="Proteomes" id="UP000230859">
    <property type="component" value="Unassembled WGS sequence"/>
</dbReference>
<dbReference type="Pfam" id="PF00072">
    <property type="entry name" value="Response_reg"/>
    <property type="match status" value="1"/>
</dbReference>
<organism evidence="4 5">
    <name type="scientific">Candidatus Abzuiibacterium crystallinum</name>
    <dbReference type="NCBI Taxonomy" id="1974748"/>
    <lineage>
        <taxon>Bacteria</taxon>
        <taxon>Pseudomonadati</taxon>
        <taxon>Candidatus Omnitrophota</taxon>
        <taxon>Candidatus Abzuiibacterium</taxon>
    </lineage>
</organism>
<dbReference type="InterPro" id="IPR050595">
    <property type="entry name" value="Bact_response_regulator"/>
</dbReference>
<dbReference type="GO" id="GO:0000160">
    <property type="term" value="P:phosphorelay signal transduction system"/>
    <property type="evidence" value="ECO:0007669"/>
    <property type="project" value="InterPro"/>
</dbReference>
<gene>
    <name evidence="4" type="ORF">COV74_10410</name>
</gene>
<dbReference type="SUPFAM" id="SSF52172">
    <property type="entry name" value="CheY-like"/>
    <property type="match status" value="1"/>
</dbReference>
<dbReference type="AlphaFoldDB" id="A0A2H0LKS7"/>
<dbReference type="CDD" id="cd00156">
    <property type="entry name" value="REC"/>
    <property type="match status" value="1"/>
</dbReference>
<evidence type="ECO:0000259" key="3">
    <source>
        <dbReference type="PROSITE" id="PS50110"/>
    </source>
</evidence>
<dbReference type="InterPro" id="IPR001789">
    <property type="entry name" value="Sig_transdc_resp-reg_receiver"/>
</dbReference>
<sequence length="124" mass="13885">MPTLLIVDDESEICEFLKEFFKSDTQFNILTATDPDAAIEILKNVKPEGVLLDVKLKARKTGLDVLQAIRDISPNTKTIMVTSHTDYHTVERARVLGAVGYVTKPFSLEYLESTVHTRVASLFT</sequence>
<comment type="caution">
    <text evidence="4">The sequence shown here is derived from an EMBL/GenBank/DDBJ whole genome shotgun (WGS) entry which is preliminary data.</text>
</comment>
<evidence type="ECO:0000256" key="2">
    <source>
        <dbReference type="PROSITE-ProRule" id="PRU00169"/>
    </source>
</evidence>
<dbReference type="EMBL" id="PCVY01000076">
    <property type="protein sequence ID" value="PIQ85003.1"/>
    <property type="molecule type" value="Genomic_DNA"/>
</dbReference>
<evidence type="ECO:0000313" key="5">
    <source>
        <dbReference type="Proteomes" id="UP000230859"/>
    </source>
</evidence>
<dbReference type="InterPro" id="IPR011006">
    <property type="entry name" value="CheY-like_superfamily"/>
</dbReference>
<keyword evidence="1 2" id="KW-0597">Phosphoprotein</keyword>
<feature type="modified residue" description="4-aspartylphosphate" evidence="2">
    <location>
        <position position="53"/>
    </location>
</feature>
<reference evidence="4 5" key="1">
    <citation type="submission" date="2017-09" db="EMBL/GenBank/DDBJ databases">
        <title>Depth-based differentiation of microbial function through sediment-hosted aquifers and enrichment of novel symbionts in the deep terrestrial subsurface.</title>
        <authorList>
            <person name="Probst A.J."/>
            <person name="Ladd B."/>
            <person name="Jarett J.K."/>
            <person name="Geller-Mcgrath D.E."/>
            <person name="Sieber C.M."/>
            <person name="Emerson J.B."/>
            <person name="Anantharaman K."/>
            <person name="Thomas B.C."/>
            <person name="Malmstrom R."/>
            <person name="Stieglmeier M."/>
            <person name="Klingl A."/>
            <person name="Woyke T."/>
            <person name="Ryan C.M."/>
            <person name="Banfield J.F."/>
        </authorList>
    </citation>
    <scope>NUCLEOTIDE SEQUENCE [LARGE SCALE GENOMIC DNA]</scope>
    <source>
        <strain evidence="4">CG11_big_fil_rev_8_21_14_0_20_45_26</strain>
    </source>
</reference>
<name>A0A2H0LKS7_9BACT</name>